<keyword evidence="2" id="KW-0611">Plant defense</keyword>
<evidence type="ECO:0000256" key="1">
    <source>
        <dbReference type="ARBA" id="ARBA00022614"/>
    </source>
</evidence>
<dbReference type="EMBL" id="JBANQN010000012">
    <property type="protein sequence ID" value="KAK6774100.1"/>
    <property type="molecule type" value="Genomic_DNA"/>
</dbReference>
<evidence type="ECO:0000313" key="4">
    <source>
        <dbReference type="Proteomes" id="UP001371456"/>
    </source>
</evidence>
<dbReference type="Proteomes" id="UP001371456">
    <property type="component" value="Unassembled WGS sequence"/>
</dbReference>
<organism evidence="3 4">
    <name type="scientific">Solanum bulbocastanum</name>
    <name type="common">Wild potato</name>
    <dbReference type="NCBI Taxonomy" id="147425"/>
    <lineage>
        <taxon>Eukaryota</taxon>
        <taxon>Viridiplantae</taxon>
        <taxon>Streptophyta</taxon>
        <taxon>Embryophyta</taxon>
        <taxon>Tracheophyta</taxon>
        <taxon>Spermatophyta</taxon>
        <taxon>Magnoliopsida</taxon>
        <taxon>eudicotyledons</taxon>
        <taxon>Gunneridae</taxon>
        <taxon>Pentapetalae</taxon>
        <taxon>asterids</taxon>
        <taxon>lamiids</taxon>
        <taxon>Solanales</taxon>
        <taxon>Solanaceae</taxon>
        <taxon>Solanoideae</taxon>
        <taxon>Solaneae</taxon>
        <taxon>Solanum</taxon>
    </lineage>
</organism>
<dbReference type="PANTHER" id="PTHR33463:SF198">
    <property type="entry name" value="RPP4C3"/>
    <property type="match status" value="1"/>
</dbReference>
<evidence type="ECO:0000313" key="3">
    <source>
        <dbReference type="EMBL" id="KAK6774100.1"/>
    </source>
</evidence>
<dbReference type="Gene3D" id="3.80.10.10">
    <property type="entry name" value="Ribonuclease Inhibitor"/>
    <property type="match status" value="1"/>
</dbReference>
<keyword evidence="4" id="KW-1185">Reference proteome</keyword>
<dbReference type="InterPro" id="IPR032675">
    <property type="entry name" value="LRR_dom_sf"/>
</dbReference>
<reference evidence="3 4" key="1">
    <citation type="submission" date="2024-02" db="EMBL/GenBank/DDBJ databases">
        <title>de novo genome assembly of Solanum bulbocastanum strain 11H21.</title>
        <authorList>
            <person name="Hosaka A.J."/>
        </authorList>
    </citation>
    <scope>NUCLEOTIDE SEQUENCE [LARGE SCALE GENOMIC DNA]</scope>
    <source>
        <tissue evidence="3">Young leaves</tissue>
    </source>
</reference>
<dbReference type="SUPFAM" id="SSF52058">
    <property type="entry name" value="L domain-like"/>
    <property type="match status" value="1"/>
</dbReference>
<keyword evidence="1" id="KW-0433">Leucine-rich repeat</keyword>
<evidence type="ECO:0000256" key="2">
    <source>
        <dbReference type="ARBA" id="ARBA00022821"/>
    </source>
</evidence>
<sequence>MHKNKRSWDCALEELRGAVTISIPEVPIELYKPLRLSYDYLKSNEAKYLFLLCSLFEEDSDICPEELLIYGMGLHIYPGINNLEHARNKVCYMLETLKDCFLLSQRSYKNYVKMHDVVRDVAIYITSKGKPIFMVSHDMNSKEFPRKDSYEQYTHMSIVANNFDKFPSPIIFPKLKLLMLRLYFTESFKLQDDFFDGMSKLDVLCLRGHSYSHSILPFPASIQRFSSLRTLRLSNLRLDDISIIGELVTLEILNITYSELEELPVEIGKLINLIMLELRNADRTLKKDFSWGLTKTSSIGGTTYDGGK</sequence>
<dbReference type="InterPro" id="IPR050905">
    <property type="entry name" value="Plant_NBS-LRR"/>
</dbReference>
<dbReference type="PANTHER" id="PTHR33463">
    <property type="entry name" value="NB-ARC DOMAIN-CONTAINING PROTEIN-RELATED"/>
    <property type="match status" value="1"/>
</dbReference>
<dbReference type="InterPro" id="IPR036388">
    <property type="entry name" value="WH-like_DNA-bd_sf"/>
</dbReference>
<comment type="caution">
    <text evidence="3">The sequence shown here is derived from an EMBL/GenBank/DDBJ whole genome shotgun (WGS) entry which is preliminary data.</text>
</comment>
<proteinExistence type="predicted"/>
<protein>
    <submittedName>
        <fullName evidence="3">Uncharacterized protein</fullName>
    </submittedName>
</protein>
<dbReference type="Gene3D" id="1.10.10.10">
    <property type="entry name" value="Winged helix-like DNA-binding domain superfamily/Winged helix DNA-binding domain"/>
    <property type="match status" value="1"/>
</dbReference>
<name>A0AAN8XZH9_SOLBU</name>
<accession>A0AAN8XZH9</accession>
<gene>
    <name evidence="3" type="ORF">RDI58_029339</name>
</gene>
<dbReference type="GO" id="GO:0006952">
    <property type="term" value="P:defense response"/>
    <property type="evidence" value="ECO:0007669"/>
    <property type="project" value="UniProtKB-KW"/>
</dbReference>
<dbReference type="AlphaFoldDB" id="A0AAN8XZH9"/>